<dbReference type="Proteomes" id="UP001056539">
    <property type="component" value="Chromosome"/>
</dbReference>
<comment type="similarity">
    <text evidence="1">Belongs to the glycosyl hydrolase 57 family.</text>
</comment>
<dbReference type="GO" id="GO:0005975">
    <property type="term" value="P:carbohydrate metabolic process"/>
    <property type="evidence" value="ECO:0007669"/>
    <property type="project" value="InterPro"/>
</dbReference>
<dbReference type="EMBL" id="CP073355">
    <property type="protein sequence ID" value="URA09769.1"/>
    <property type="molecule type" value="Genomic_DNA"/>
</dbReference>
<dbReference type="SUPFAM" id="SSF88713">
    <property type="entry name" value="Glycoside hydrolase/deacetylase"/>
    <property type="match status" value="1"/>
</dbReference>
<feature type="domain" description="Glycoside hydrolase family 57 N-terminal" evidence="3">
    <location>
        <begin position="430"/>
        <end position="659"/>
    </location>
</feature>
<reference evidence="4" key="1">
    <citation type="submission" date="2021-04" db="EMBL/GenBank/DDBJ databases">
        <authorList>
            <person name="Postec A."/>
        </authorList>
    </citation>
    <scope>NUCLEOTIDE SEQUENCE</scope>
    <source>
        <strain evidence="4">F1F22</strain>
    </source>
</reference>
<name>A0AAX3BC60_9SPIR</name>
<evidence type="ECO:0000256" key="1">
    <source>
        <dbReference type="ARBA" id="ARBA00006821"/>
    </source>
</evidence>
<evidence type="ECO:0000259" key="3">
    <source>
        <dbReference type="Pfam" id="PF03065"/>
    </source>
</evidence>
<dbReference type="PANTHER" id="PTHR36306:SF1">
    <property type="entry name" value="ALPHA-AMYLASE-RELATED"/>
    <property type="match status" value="1"/>
</dbReference>
<proteinExistence type="inferred from homology"/>
<dbReference type="PANTHER" id="PTHR36306">
    <property type="entry name" value="ALPHA-AMYLASE-RELATED-RELATED"/>
    <property type="match status" value="1"/>
</dbReference>
<evidence type="ECO:0000256" key="2">
    <source>
        <dbReference type="ARBA" id="ARBA00023277"/>
    </source>
</evidence>
<organism evidence="4 5">
    <name type="scientific">Thermospira aquatica</name>
    <dbReference type="NCBI Taxonomy" id="2828656"/>
    <lineage>
        <taxon>Bacteria</taxon>
        <taxon>Pseudomonadati</taxon>
        <taxon>Spirochaetota</taxon>
        <taxon>Spirochaetia</taxon>
        <taxon>Brevinematales</taxon>
        <taxon>Thermospiraceae</taxon>
        <taxon>Thermospira</taxon>
    </lineage>
</organism>
<dbReference type="KEGG" id="taqu:KDW03_09820"/>
<keyword evidence="2" id="KW-0119">Carbohydrate metabolism</keyword>
<dbReference type="RefSeq" id="WP_271434903.1">
    <property type="nucleotide sequence ID" value="NZ_CP073355.1"/>
</dbReference>
<dbReference type="InterPro" id="IPR004300">
    <property type="entry name" value="Glyco_hydro_57_N"/>
</dbReference>
<evidence type="ECO:0000313" key="5">
    <source>
        <dbReference type="Proteomes" id="UP001056539"/>
    </source>
</evidence>
<dbReference type="InterPro" id="IPR052046">
    <property type="entry name" value="GH57_Enzymes"/>
</dbReference>
<reference evidence="4" key="2">
    <citation type="submission" date="2022-06" db="EMBL/GenBank/DDBJ databases">
        <title>Thermospira aquatica gen. nov., sp. nov.</title>
        <authorList>
            <person name="Ben Ali Gam Z."/>
            <person name="Labat M."/>
        </authorList>
    </citation>
    <scope>NUCLEOTIDE SEQUENCE</scope>
    <source>
        <strain evidence="4">F1F22</strain>
    </source>
</reference>
<dbReference type="InterPro" id="IPR011330">
    <property type="entry name" value="Glyco_hydro/deAcase_b/a-brl"/>
</dbReference>
<accession>A0AAX3BC60</accession>
<gene>
    <name evidence="4" type="ORF">KDW03_09820</name>
</gene>
<evidence type="ECO:0000313" key="4">
    <source>
        <dbReference type="EMBL" id="URA09769.1"/>
    </source>
</evidence>
<dbReference type="Gene3D" id="3.20.110.20">
    <property type="match status" value="1"/>
</dbReference>
<protein>
    <recommendedName>
        <fullName evidence="3">Glycoside hydrolase family 57 N-terminal domain-containing protein</fullName>
    </recommendedName>
</protein>
<keyword evidence="5" id="KW-1185">Reference proteome</keyword>
<dbReference type="Pfam" id="PF03065">
    <property type="entry name" value="Glyco_hydro_57"/>
    <property type="match status" value="1"/>
</dbReference>
<sequence length="911" mass="102271">MKRWYILLFVSLIQILWGQSYISKASNLFAYKQKDGLYVLENNRIKVVIEPKMGGRALSIVNKETGEELVQTFNPNSPDSAGAFYDIVDLSWPGLAKTKYDVKGFGFTKDESKAYIEMSVDVGKANPTKKNLFLTKRISVDTTVPAVYSLVEIENRGGKPIEVTYWHQSRPILGPTNKDAKSTWLPLENDVVEIGFNPGSAGHGLDMFPSAGFAGLTVPNGKSSAVWLFSPSLIDAYWTFHDPIVPTYDLVFKKKVLQPKEKAYYDVSIVLLPPMQNIAVGNLETGFTGSMVATYANGKITVSGQIYKFTPGNFPGGKLFIEIYDTGKNLLDTIKEDTLSEIVPEKFVSYSASATASAKIKGGYYIVVVRVTDPSGVDVYRAERTVKMGEIPIPAVSKPLTINFAWLLNQPIYNSTGKIKANLVPLAPVYSNIVKLYQKHPTVRSDIIISGALLYQWMLVSPQFVSMYGNLIKKGTFNLVATGYGNPLFPFISTEEIKEQIGMDMDIKQLAFGVKPNGFFFPELAYADGVLEPVVQNKLTWGYLSDIAVDTGYKDMPDIDYRKPSRIMSKGFAMNALIRDSKAVNILLKKTDKAIDEFILYVISVALQNKDGNSVIVVANNGEFIGDGEFMDKLFTKLKTIPWIRFKSGEDIFKKVIPTQSFLSEKISGGWYYDIETQTVSYKIWFDHPMKQAIWDNIRANGKKVLEIVSAKQMVSDLKLDTSYPDYLYIETWENLVMATHSDWLWSGNLNNMKTASNQMELAMKQTAEVYDILLNVLKRKKINIPTLATQGEVVSPEDKDRYDTKILGNPFKVTELTLHPEKPTANSGIYLTFKVFDPVEGIDYNNIYLVYRVNNAPEYRRIRAKLGFDGTVRVFLGRGNIGDTVDYFLYLRSTKGKEGITPRMSFDITE</sequence>
<dbReference type="GO" id="GO:0003824">
    <property type="term" value="F:catalytic activity"/>
    <property type="evidence" value="ECO:0007669"/>
    <property type="project" value="InterPro"/>
</dbReference>
<dbReference type="AlphaFoldDB" id="A0AAX3BC60"/>